<feature type="domain" description="ATP-grasp" evidence="5">
    <location>
        <begin position="424"/>
        <end position="636"/>
    </location>
</feature>
<keyword evidence="6" id="KW-0808">Transferase</keyword>
<protein>
    <submittedName>
        <fullName evidence="6">Methyltransferase domain-containing protein</fullName>
    </submittedName>
</protein>
<dbReference type="SUPFAM" id="SSF53335">
    <property type="entry name" value="S-adenosyl-L-methionine-dependent methyltransferases"/>
    <property type="match status" value="1"/>
</dbReference>
<dbReference type="FunFam" id="3.30.470.20:FF:000105">
    <property type="entry name" value="Predicted protein"/>
    <property type="match status" value="1"/>
</dbReference>
<dbReference type="RefSeq" id="WP_011024232.1">
    <property type="nucleotide sequence ID" value="NZ_DUJU01000113.1"/>
</dbReference>
<dbReference type="PROSITE" id="PS50975">
    <property type="entry name" value="ATP_GRASP"/>
    <property type="match status" value="1"/>
</dbReference>
<dbReference type="Proteomes" id="UP000600774">
    <property type="component" value="Unassembled WGS sequence"/>
</dbReference>
<dbReference type="PANTHER" id="PTHR23132:SF23">
    <property type="entry name" value="D-ALANINE--D-ALANINE LIGASE B"/>
    <property type="match status" value="1"/>
</dbReference>
<dbReference type="OMA" id="PKICGYE"/>
<dbReference type="InterPro" id="IPR041698">
    <property type="entry name" value="Methyltransf_25"/>
</dbReference>
<dbReference type="EMBL" id="DUJU01000113">
    <property type="protein sequence ID" value="HIH94275.1"/>
    <property type="molecule type" value="Genomic_DNA"/>
</dbReference>
<evidence type="ECO:0000256" key="2">
    <source>
        <dbReference type="ARBA" id="ARBA00022598"/>
    </source>
</evidence>
<feature type="compositionally biased region" description="Basic and acidic residues" evidence="4">
    <location>
        <begin position="655"/>
        <end position="666"/>
    </location>
</feature>
<keyword evidence="6" id="KW-0489">Methyltransferase</keyword>
<dbReference type="GeneID" id="1476246"/>
<name>A0A832SLC2_9EURY</name>
<dbReference type="Gene3D" id="2.20.25.110">
    <property type="entry name" value="S-adenosyl-L-methionine-dependent methyltransferases"/>
    <property type="match status" value="1"/>
</dbReference>
<dbReference type="Pfam" id="PF07478">
    <property type="entry name" value="Dala_Dala_lig_C"/>
    <property type="match status" value="1"/>
</dbReference>
<evidence type="ECO:0000256" key="1">
    <source>
        <dbReference type="ARBA" id="ARBA00010871"/>
    </source>
</evidence>
<dbReference type="InterPro" id="IPR013815">
    <property type="entry name" value="ATP_grasp_subdomain_1"/>
</dbReference>
<evidence type="ECO:0000259" key="5">
    <source>
        <dbReference type="PROSITE" id="PS50975"/>
    </source>
</evidence>
<dbReference type="GO" id="GO:0046872">
    <property type="term" value="F:metal ion binding"/>
    <property type="evidence" value="ECO:0007669"/>
    <property type="project" value="InterPro"/>
</dbReference>
<sequence>MTQNTTDSNPRRKRAKGTVQTKTLGPVDDLEPHVRSDWWQTLFNSLYLKTDADLLDDMEVTRKEADLLVSILGLDPEDMVLDLCCGQGRHVLELARRGFSNVEGYDRSQYLIRKARTRAQKENLQVRFREGDARKLPYPSDTFSVVTILGNSFGYFDSTLHDRKVLEEVFRVLKSGGRVFIDAVDGDHMKKNFQPRSWEWLDRKYFVCRERALSSDGDRLICREVICRNDRGIIADQFYAERLYNRESLFELLTASGFSIPTFHTTFSPVSTGTQDAGMMGQRILLSATVEKAWPSLSSSLQNAESKKPLNVVVVLGDPRKEDQVKPACVFDDDDLETVNRMKQALSEIPYMKFTFLDRHETLLEDLKKRAGKTDLVLNLCDEGFNNDPIKELHVPALLEQFNIPYTGAGPQCLSFCYDKSLVRGAAREMRIPVAKGVLVTGDSDVSSFSLSFPLLVKPNSGDSSYGITQKSIVHSREEIFDIMKETREKIGADKPFLLEEFLPGKDISVGIIGNPPFCTVLPITEEDYSAVPEDLPRICGYEAKWLPDSPYWKIKSVPAGLPEKTEKEIVRCCLALFTRLGCRDYARFDWRLDAEGRPKLLEVNPNPGWCWDGHLAKMAAYANISYSGMLAAILEAAKKRCGIGTSVKIELQRKASERSPRKSPDEYAAEFEEEVEAKGPIESENDRKRNVFSGNSQTMQAL</sequence>
<evidence type="ECO:0000313" key="7">
    <source>
        <dbReference type="Proteomes" id="UP000600774"/>
    </source>
</evidence>
<keyword evidence="3" id="KW-0547">Nucleotide-binding</keyword>
<dbReference type="Gene3D" id="3.40.50.150">
    <property type="entry name" value="Vaccinia Virus protein VP39"/>
    <property type="match status" value="1"/>
</dbReference>
<proteinExistence type="inferred from homology"/>
<reference evidence="6" key="1">
    <citation type="journal article" date="2020" name="bioRxiv">
        <title>A rank-normalized archaeal taxonomy based on genome phylogeny resolves widespread incomplete and uneven classifications.</title>
        <authorList>
            <person name="Rinke C."/>
            <person name="Chuvochina M."/>
            <person name="Mussig A.J."/>
            <person name="Chaumeil P.-A."/>
            <person name="Waite D.W."/>
            <person name="Whitman W.B."/>
            <person name="Parks D.H."/>
            <person name="Hugenholtz P."/>
        </authorList>
    </citation>
    <scope>NUCLEOTIDE SEQUENCE</scope>
    <source>
        <strain evidence="6">UBA8876</strain>
    </source>
</reference>
<dbReference type="InterPro" id="IPR029063">
    <property type="entry name" value="SAM-dependent_MTases_sf"/>
</dbReference>
<feature type="compositionally biased region" description="Polar residues" evidence="4">
    <location>
        <begin position="693"/>
        <end position="703"/>
    </location>
</feature>
<dbReference type="InterPro" id="IPR011095">
    <property type="entry name" value="Dala_Dala_lig_C"/>
</dbReference>
<dbReference type="CDD" id="cd02440">
    <property type="entry name" value="AdoMet_MTases"/>
    <property type="match status" value="1"/>
</dbReference>
<comment type="caution">
    <text evidence="6">The sequence shown here is derived from an EMBL/GenBank/DDBJ whole genome shotgun (WGS) entry which is preliminary data.</text>
</comment>
<feature type="compositionally biased region" description="Basic and acidic residues" evidence="4">
    <location>
        <begin position="677"/>
        <end position="690"/>
    </location>
</feature>
<evidence type="ECO:0000313" key="6">
    <source>
        <dbReference type="EMBL" id="HIH94275.1"/>
    </source>
</evidence>
<feature type="region of interest" description="Disordered" evidence="4">
    <location>
        <begin position="655"/>
        <end position="703"/>
    </location>
</feature>
<dbReference type="AlphaFoldDB" id="A0A832SLC2"/>
<dbReference type="GO" id="GO:0008168">
    <property type="term" value="F:methyltransferase activity"/>
    <property type="evidence" value="ECO:0007669"/>
    <property type="project" value="UniProtKB-KW"/>
</dbReference>
<organism evidence="6 7">
    <name type="scientific">Methanosarcina acetivorans</name>
    <dbReference type="NCBI Taxonomy" id="2214"/>
    <lineage>
        <taxon>Archaea</taxon>
        <taxon>Methanobacteriati</taxon>
        <taxon>Methanobacteriota</taxon>
        <taxon>Stenosarchaea group</taxon>
        <taxon>Methanomicrobia</taxon>
        <taxon>Methanosarcinales</taxon>
        <taxon>Methanosarcinaceae</taxon>
        <taxon>Methanosarcina</taxon>
    </lineage>
</organism>
<keyword evidence="2" id="KW-0436">Ligase</keyword>
<dbReference type="Pfam" id="PF13649">
    <property type="entry name" value="Methyltransf_25"/>
    <property type="match status" value="1"/>
</dbReference>
<dbReference type="GO" id="GO:0005524">
    <property type="term" value="F:ATP binding"/>
    <property type="evidence" value="ECO:0007669"/>
    <property type="project" value="UniProtKB-UniRule"/>
</dbReference>
<feature type="region of interest" description="Disordered" evidence="4">
    <location>
        <begin position="1"/>
        <end position="26"/>
    </location>
</feature>
<dbReference type="GO" id="GO:0032259">
    <property type="term" value="P:methylation"/>
    <property type="evidence" value="ECO:0007669"/>
    <property type="project" value="UniProtKB-KW"/>
</dbReference>
<accession>A0A832SLC2</accession>
<evidence type="ECO:0000256" key="4">
    <source>
        <dbReference type="SAM" id="MobiDB-lite"/>
    </source>
</evidence>
<evidence type="ECO:0000256" key="3">
    <source>
        <dbReference type="PROSITE-ProRule" id="PRU00409"/>
    </source>
</evidence>
<comment type="similarity">
    <text evidence="1">Belongs to the D-alanine--D-alanine ligase family.</text>
</comment>
<dbReference type="InterPro" id="IPR011761">
    <property type="entry name" value="ATP-grasp"/>
</dbReference>
<dbReference type="FunFam" id="2.20.25.110:FF:000002">
    <property type="entry name" value="D-alanine-D-alanine ligase related protein"/>
    <property type="match status" value="1"/>
</dbReference>
<dbReference type="Gene3D" id="3.30.1490.20">
    <property type="entry name" value="ATP-grasp fold, A domain"/>
    <property type="match status" value="1"/>
</dbReference>
<dbReference type="Gene3D" id="3.30.470.20">
    <property type="entry name" value="ATP-grasp fold, B domain"/>
    <property type="match status" value="1"/>
</dbReference>
<gene>
    <name evidence="6" type="ORF">HA338_09580</name>
</gene>
<keyword evidence="3" id="KW-0067">ATP-binding</keyword>
<dbReference type="PANTHER" id="PTHR23132">
    <property type="entry name" value="D-ALANINE--D-ALANINE LIGASE"/>
    <property type="match status" value="1"/>
</dbReference>
<dbReference type="GO" id="GO:0008716">
    <property type="term" value="F:D-alanine-D-alanine ligase activity"/>
    <property type="evidence" value="ECO:0007669"/>
    <property type="project" value="InterPro"/>
</dbReference>
<dbReference type="SUPFAM" id="SSF56059">
    <property type="entry name" value="Glutathione synthetase ATP-binding domain-like"/>
    <property type="match status" value="1"/>
</dbReference>